<proteinExistence type="predicted"/>
<protein>
    <submittedName>
        <fullName evidence="2">Uncharacterized protein</fullName>
    </submittedName>
</protein>
<dbReference type="Proteomes" id="UP001392437">
    <property type="component" value="Unassembled WGS sequence"/>
</dbReference>
<evidence type="ECO:0000256" key="1">
    <source>
        <dbReference type="SAM" id="MobiDB-lite"/>
    </source>
</evidence>
<comment type="caution">
    <text evidence="2">The sequence shown here is derived from an EMBL/GenBank/DDBJ whole genome shotgun (WGS) entry which is preliminary data.</text>
</comment>
<gene>
    <name evidence="2" type="ORF">PG999_007088</name>
</gene>
<reference evidence="2 3" key="1">
    <citation type="submission" date="2023-01" db="EMBL/GenBank/DDBJ databases">
        <title>Analysis of 21 Apiospora genomes using comparative genomics revels a genus with tremendous synthesis potential of carbohydrate active enzymes and secondary metabolites.</title>
        <authorList>
            <person name="Sorensen T."/>
        </authorList>
    </citation>
    <scope>NUCLEOTIDE SEQUENCE [LARGE SCALE GENOMIC DNA]</scope>
    <source>
        <strain evidence="2 3">CBS 117206</strain>
    </source>
</reference>
<organism evidence="2 3">
    <name type="scientific">Apiospora kogelbergensis</name>
    <dbReference type="NCBI Taxonomy" id="1337665"/>
    <lineage>
        <taxon>Eukaryota</taxon>
        <taxon>Fungi</taxon>
        <taxon>Dikarya</taxon>
        <taxon>Ascomycota</taxon>
        <taxon>Pezizomycotina</taxon>
        <taxon>Sordariomycetes</taxon>
        <taxon>Xylariomycetidae</taxon>
        <taxon>Amphisphaeriales</taxon>
        <taxon>Apiosporaceae</taxon>
        <taxon>Apiospora</taxon>
    </lineage>
</organism>
<evidence type="ECO:0000313" key="2">
    <source>
        <dbReference type="EMBL" id="KAK8115019.1"/>
    </source>
</evidence>
<name>A0AAW0QXA9_9PEZI</name>
<feature type="region of interest" description="Disordered" evidence="1">
    <location>
        <begin position="1"/>
        <end position="21"/>
    </location>
</feature>
<evidence type="ECO:0000313" key="3">
    <source>
        <dbReference type="Proteomes" id="UP001392437"/>
    </source>
</evidence>
<keyword evidence="3" id="KW-1185">Reference proteome</keyword>
<dbReference type="AlphaFoldDB" id="A0AAW0QXA9"/>
<accession>A0AAW0QXA9</accession>
<sequence length="158" mass="17941">MPLSTVIWSGASDDTYTHPGGDEEERALFEENGHGQQINVVMPSRRTSAAPVIVHSPNYFRRTRIAGPTLQQQQQQHEEEESQLEYWLSNGGSVSPLGEFHHPPPAAPPVRGRRYLHIPGRRERFFYRNPPNRPDVDPTRLIWGPSLLATVTLLEDEL</sequence>
<dbReference type="EMBL" id="JAQQWP010000006">
    <property type="protein sequence ID" value="KAK8115019.1"/>
    <property type="molecule type" value="Genomic_DNA"/>
</dbReference>